<dbReference type="EC" id="2.4.2.14" evidence="7"/>
<dbReference type="PROSITE" id="PS51278">
    <property type="entry name" value="GATASE_TYPE_2"/>
    <property type="match status" value="1"/>
</dbReference>
<comment type="cofactor">
    <cofactor evidence="7 11">
        <name>[4Fe-4S] cluster</name>
        <dbReference type="ChEBI" id="CHEBI:49883"/>
    </cofactor>
    <text evidence="7 11">Binds 1 [4Fe-4S] cluster per subunit.</text>
</comment>
<dbReference type="CDD" id="cd00715">
    <property type="entry name" value="GPATase_N"/>
    <property type="match status" value="1"/>
</dbReference>
<dbReference type="UniPathway" id="UPA00074">
    <property type="reaction ID" value="UER00124"/>
</dbReference>
<dbReference type="PANTHER" id="PTHR11907">
    <property type="entry name" value="AMIDOPHOSPHORIBOSYLTRANSFERASE"/>
    <property type="match status" value="1"/>
</dbReference>
<evidence type="ECO:0000256" key="4">
    <source>
        <dbReference type="ARBA" id="ARBA00022679"/>
    </source>
</evidence>
<evidence type="ECO:0000313" key="16">
    <source>
        <dbReference type="Proteomes" id="UP000078419"/>
    </source>
</evidence>
<dbReference type="InterPro" id="IPR005854">
    <property type="entry name" value="PurF"/>
</dbReference>
<keyword evidence="7 10" id="KW-0479">Metal-binding</keyword>
<keyword evidence="3 7" id="KW-0328">Glycosyltransferase</keyword>
<dbReference type="InterPro" id="IPR029057">
    <property type="entry name" value="PRTase-like"/>
</dbReference>
<dbReference type="EMBL" id="CCXQ01000023">
    <property type="protein sequence ID" value="CEG20509.1"/>
    <property type="molecule type" value="Genomic_DNA"/>
</dbReference>
<dbReference type="Pfam" id="PF00156">
    <property type="entry name" value="Pribosyltran"/>
    <property type="match status" value="1"/>
</dbReference>
<feature type="binding site" evidence="7 11">
    <location>
        <position position="451"/>
    </location>
    <ligand>
        <name>[4Fe-4S] cluster</name>
        <dbReference type="ChEBI" id="CHEBI:49883"/>
    </ligand>
</feature>
<evidence type="ECO:0000313" key="13">
    <source>
        <dbReference type="EMBL" id="CEG20509.1"/>
    </source>
</evidence>
<feature type="binding site" evidence="7 11">
    <location>
        <position position="247"/>
    </location>
    <ligand>
        <name>[4Fe-4S] cluster</name>
        <dbReference type="ChEBI" id="CHEBI:49883"/>
    </ligand>
</feature>
<evidence type="ECO:0000256" key="9">
    <source>
        <dbReference type="PIRSR" id="PIRSR000485-1"/>
    </source>
</evidence>
<dbReference type="InterPro" id="IPR017932">
    <property type="entry name" value="GATase_2_dom"/>
</dbReference>
<keyword evidence="7 10" id="KW-0460">Magnesium</keyword>
<dbReference type="InterPro" id="IPR029055">
    <property type="entry name" value="Ntn_hydrolases_N"/>
</dbReference>
<accession>A0A098EDY0</accession>
<evidence type="ECO:0000259" key="12">
    <source>
        <dbReference type="PROSITE" id="PS51278"/>
    </source>
</evidence>
<dbReference type="Gene3D" id="3.40.50.2020">
    <property type="match status" value="1"/>
</dbReference>
<keyword evidence="7" id="KW-0004">4Fe-4S</keyword>
<dbReference type="GO" id="GO:0051539">
    <property type="term" value="F:4 iron, 4 sulfur cluster binding"/>
    <property type="evidence" value="ECO:0007669"/>
    <property type="project" value="UniProtKB-KW"/>
</dbReference>
<keyword evidence="4 7" id="KW-0808">Transferase</keyword>
<reference evidence="16" key="2">
    <citation type="submission" date="2016-03" db="EMBL/GenBank/DDBJ databases">
        <authorList>
            <person name="Loux Valentin"/>
        </authorList>
    </citation>
    <scope>NUCLEOTIDE SEQUENCE [LARGE SCALE GENOMIC DNA]</scope>
    <source>
        <strain evidence="16">C1</strain>
    </source>
</reference>
<comment type="cofactor">
    <cofactor evidence="7 10">
        <name>Mg(2+)</name>
        <dbReference type="ChEBI" id="CHEBI:18420"/>
    </cofactor>
    <text evidence="7 10">Binds 1 Mg(2+) ion per subunit.</text>
</comment>
<evidence type="ECO:0000313" key="14">
    <source>
        <dbReference type="EMBL" id="SBO14344.1"/>
    </source>
</evidence>
<dbReference type="SUPFAM" id="SSF53271">
    <property type="entry name" value="PRTase-like"/>
    <property type="match status" value="1"/>
</dbReference>
<comment type="function">
    <text evidence="7">Catalyzes the formation of phosphoribosylamine from phosphoribosylpyrophosphate (PRPP) and glutamine.</text>
</comment>
<evidence type="ECO:0000256" key="10">
    <source>
        <dbReference type="PIRSR" id="PIRSR000485-2"/>
    </source>
</evidence>
<comment type="catalytic activity">
    <reaction evidence="7 8">
        <text>5-phospho-beta-D-ribosylamine + L-glutamate + diphosphate = 5-phospho-alpha-D-ribose 1-diphosphate + L-glutamine + H2O</text>
        <dbReference type="Rhea" id="RHEA:14905"/>
        <dbReference type="ChEBI" id="CHEBI:15377"/>
        <dbReference type="ChEBI" id="CHEBI:29985"/>
        <dbReference type="ChEBI" id="CHEBI:33019"/>
        <dbReference type="ChEBI" id="CHEBI:58017"/>
        <dbReference type="ChEBI" id="CHEBI:58359"/>
        <dbReference type="ChEBI" id="CHEBI:58681"/>
        <dbReference type="EC" id="2.4.2.14"/>
    </reaction>
</comment>
<keyword evidence="7 11" id="KW-0411">Iron-sulfur</keyword>
<evidence type="ECO:0000256" key="5">
    <source>
        <dbReference type="ARBA" id="ARBA00022755"/>
    </source>
</evidence>
<dbReference type="InterPro" id="IPR035584">
    <property type="entry name" value="PurF_N"/>
</dbReference>
<sequence length="468" mass="50720">MPFASIYEECGIFAVQNHSNAVHKCLLGLHALQHRGQESFGIAASTPGISELVSFYSGGCVSNIFSNPEVHTLTGRMAIGHVRYSTSGGLTASGAQPFIVQGRFGPLAVAHNGNLTNARSLREELIDKGCQFTSEIDTEVVAHLAVVDEAETFVDCVINALKRTKGAYSFVIMVRDTLIGARDPAGIRPLVLGMVEGSYVLASETCALDIVGATFVRDIKPGELVVIDKSNNITSLFPFKPLKHSFCIFEYVYFARPDSVVESKPVYETRKNIGAMLATESPPPSDVDMVVPVPDSGIPAAMGYATKSGVPFEFGIVRNRYVGRTFIQPTDKARKLGVELKHNANSAILKGKSIVLVDDSIVRGTTLREVIVLLRKAGTKNIHLRISSPPTVYSCFYGIDTPHRSSLVANNMSIADLVKMLDCDSLSFISIDGLYKAIRGAKRDSDNPQYCDACFTGYYPVGEMECNS</sequence>
<reference evidence="13 15" key="1">
    <citation type="submission" date="2014-09" db="EMBL/GenBank/DDBJ databases">
        <authorList>
            <person name="Loux Valentin"/>
            <person name="Dugat Thibaut"/>
        </authorList>
    </citation>
    <scope>NUCLEOTIDE SEQUENCE [LARGE SCALE GENOMIC DNA]</scope>
    <source>
        <strain evidence="13 15">BOV-10_179</strain>
    </source>
</reference>
<dbReference type="NCBIfam" id="TIGR01134">
    <property type="entry name" value="purF"/>
    <property type="match status" value="1"/>
</dbReference>
<keyword evidence="5 7" id="KW-0658">Purine biosynthesis</keyword>
<organism evidence="13 15">
    <name type="scientific">Anaplasma phagocytophilum</name>
    <name type="common">Ehrlichia phagocytophila</name>
    <dbReference type="NCBI Taxonomy" id="948"/>
    <lineage>
        <taxon>Bacteria</taxon>
        <taxon>Pseudomonadati</taxon>
        <taxon>Pseudomonadota</taxon>
        <taxon>Alphaproteobacteria</taxon>
        <taxon>Rickettsiales</taxon>
        <taxon>Anaplasmataceae</taxon>
        <taxon>Anaplasma</taxon>
        <taxon>phagocytophilum group</taxon>
    </lineage>
</organism>
<dbReference type="HAMAP" id="MF_01931">
    <property type="entry name" value="PurF"/>
    <property type="match status" value="1"/>
</dbReference>
<dbReference type="EMBL" id="FLLR01000023">
    <property type="protein sequence ID" value="SBO14344.1"/>
    <property type="molecule type" value="Genomic_DNA"/>
</dbReference>
<dbReference type="Pfam" id="PF13537">
    <property type="entry name" value="GATase_7"/>
    <property type="match status" value="1"/>
</dbReference>
<dbReference type="GO" id="GO:0004044">
    <property type="term" value="F:amidophosphoribosyltransferase activity"/>
    <property type="evidence" value="ECO:0007669"/>
    <property type="project" value="UniProtKB-UniRule"/>
</dbReference>
<evidence type="ECO:0000256" key="11">
    <source>
        <dbReference type="PIRSR" id="PIRSR000485-3"/>
    </source>
</evidence>
<dbReference type="SUPFAM" id="SSF56235">
    <property type="entry name" value="N-terminal nucleophile aminohydrolases (Ntn hydrolases)"/>
    <property type="match status" value="1"/>
</dbReference>
<comment type="pathway">
    <text evidence="1 7 8">Purine metabolism; IMP biosynthesis via de novo pathway; N(1)-(5-phospho-D-ribosyl)glycinamide from 5-phospho-alpha-D-ribose 1-diphosphate: step 1/2.</text>
</comment>
<feature type="active site" description="Nucleophile" evidence="7 9">
    <location>
        <position position="10"/>
    </location>
</feature>
<protein>
    <recommendedName>
        <fullName evidence="7">Amidophosphoribosyltransferase</fullName>
        <shortName evidence="7">ATase</shortName>
        <ecNumber evidence="7">2.4.2.14</ecNumber>
    </recommendedName>
    <alternativeName>
        <fullName evidence="7">Glutamine phosphoribosylpyrophosphate amidotransferase</fullName>
        <shortName evidence="7">GPATase</shortName>
    </alternativeName>
</protein>
<feature type="binding site" evidence="7 10">
    <location>
        <position position="359"/>
    </location>
    <ligand>
        <name>Mg(2+)</name>
        <dbReference type="ChEBI" id="CHEBI:18420"/>
    </ligand>
</feature>
<proteinExistence type="inferred from homology"/>
<evidence type="ECO:0000256" key="7">
    <source>
        <dbReference type="HAMAP-Rule" id="MF_01931"/>
    </source>
</evidence>
<feature type="domain" description="Glutamine amidotransferase type-2" evidence="12">
    <location>
        <begin position="10"/>
        <end position="230"/>
    </location>
</feature>
<dbReference type="PIRSF" id="PIRSF000485">
    <property type="entry name" value="Amd_phspho_trans"/>
    <property type="match status" value="1"/>
</dbReference>
<keyword evidence="7 11" id="KW-0408">Iron</keyword>
<gene>
    <name evidence="7 13" type="primary">purF</name>
    <name evidence="14" type="ORF">ANAPC1_00694</name>
    <name evidence="13" type="ORF">ANAPHAGO_00714</name>
</gene>
<dbReference type="GO" id="GO:0006189">
    <property type="term" value="P:'de novo' IMP biosynthetic process"/>
    <property type="evidence" value="ECO:0007669"/>
    <property type="project" value="UniProtKB-UniRule"/>
</dbReference>
<evidence type="ECO:0000256" key="2">
    <source>
        <dbReference type="ARBA" id="ARBA00010138"/>
    </source>
</evidence>
<feature type="binding site" evidence="7 11">
    <location>
        <position position="454"/>
    </location>
    <ligand>
        <name>[4Fe-4S] cluster</name>
        <dbReference type="ChEBI" id="CHEBI:49883"/>
    </ligand>
</feature>
<dbReference type="CDD" id="cd06223">
    <property type="entry name" value="PRTases_typeI"/>
    <property type="match status" value="1"/>
</dbReference>
<dbReference type="GO" id="GO:0009113">
    <property type="term" value="P:purine nucleobase biosynthetic process"/>
    <property type="evidence" value="ECO:0007669"/>
    <property type="project" value="UniProtKB-UniRule"/>
</dbReference>
<evidence type="ECO:0000256" key="3">
    <source>
        <dbReference type="ARBA" id="ARBA00022676"/>
    </source>
</evidence>
<name>A0A098EDY0_ANAPH</name>
<dbReference type="RefSeq" id="WP_044143665.1">
    <property type="nucleotide sequence ID" value="NZ_CCXQ01000023.1"/>
</dbReference>
<evidence type="ECO:0000256" key="1">
    <source>
        <dbReference type="ARBA" id="ARBA00005209"/>
    </source>
</evidence>
<feature type="binding site" evidence="7 11">
    <location>
        <position position="395"/>
    </location>
    <ligand>
        <name>[4Fe-4S] cluster</name>
        <dbReference type="ChEBI" id="CHEBI:49883"/>
    </ligand>
</feature>
<dbReference type="Proteomes" id="UP000055047">
    <property type="component" value="Unassembled WGS sequence"/>
</dbReference>
<dbReference type="Proteomes" id="UP000078419">
    <property type="component" value="Unassembled WGS sequence"/>
</dbReference>
<evidence type="ECO:0000256" key="6">
    <source>
        <dbReference type="ARBA" id="ARBA00022962"/>
    </source>
</evidence>
<comment type="similarity">
    <text evidence="2 7 8">In the C-terminal section; belongs to the purine/pyrimidine phosphoribosyltransferase family.</text>
</comment>
<evidence type="ECO:0000256" key="8">
    <source>
        <dbReference type="PIRNR" id="PIRNR000485"/>
    </source>
</evidence>
<dbReference type="GO" id="GO:0000287">
    <property type="term" value="F:magnesium ion binding"/>
    <property type="evidence" value="ECO:0007669"/>
    <property type="project" value="UniProtKB-UniRule"/>
</dbReference>
<keyword evidence="6 7" id="KW-0315">Glutamine amidotransferase</keyword>
<dbReference type="InterPro" id="IPR000836">
    <property type="entry name" value="PRTase_dom"/>
</dbReference>
<dbReference type="AlphaFoldDB" id="A0A098EDY0"/>
<feature type="binding site" evidence="7 10">
    <location>
        <position position="296"/>
    </location>
    <ligand>
        <name>Mg(2+)</name>
        <dbReference type="ChEBI" id="CHEBI:18420"/>
    </ligand>
</feature>
<evidence type="ECO:0000313" key="15">
    <source>
        <dbReference type="Proteomes" id="UP000055047"/>
    </source>
</evidence>
<reference evidence="14" key="3">
    <citation type="submission" date="2016-03" db="EMBL/GenBank/DDBJ databases">
        <authorList>
            <person name="Loux V."/>
        </authorList>
    </citation>
    <scope>NUCLEOTIDE SEQUENCE</scope>
    <source>
        <strain evidence="14">C1</strain>
    </source>
</reference>
<dbReference type="Gene3D" id="3.60.20.10">
    <property type="entry name" value="Glutamine Phosphoribosylpyrophosphate, subunit 1, domain 1"/>
    <property type="match status" value="1"/>
</dbReference>
<feature type="binding site" evidence="7 10">
    <location>
        <position position="358"/>
    </location>
    <ligand>
        <name>Mg(2+)</name>
        <dbReference type="ChEBI" id="CHEBI:18420"/>
    </ligand>
</feature>